<evidence type="ECO:0000256" key="6">
    <source>
        <dbReference type="ARBA" id="ARBA00022989"/>
    </source>
</evidence>
<evidence type="ECO:0000256" key="4">
    <source>
        <dbReference type="ARBA" id="ARBA00022519"/>
    </source>
</evidence>
<keyword evidence="5 9" id="KW-0812">Transmembrane</keyword>
<sequence length="619" mass="61611">MGMKAREEGGQGGCRSARVLYAIESVLQGLGATILAALFLVVMAAVIRRYLFGGGFVWSDELAIWLHVALIAVGAPLAVTGLLSMRLDVLVGLLPSGWRGIADALAGGIAIQGALVLAFGGAGVAMLVGGTSTVLGLPEWLRFAAFAAGGGLVVLVLTLHAALERGWPAALAALLLGAGFYGLSQLPSGLSLTTPSVAAAVLAAAGLLLGAPLPLALLAGASIASAFGGLLPEPAIVQNTVAGVSKFLLLAIPFFLLAGELLTSGGLAERLVRFAAALVGHRRAGLAQTALVSSVLFSGASGSSVANAAFGAKVMAPTLVARGYPPAHAAAIVAGVSMLDNIIPPSIAFLLLATATNLSVGALLVGGFVAGGVLAVALAIGIHLTVRDVVDAAPKADAREVASSLIGALPAIGLGVVVVVGIRFGLVTVTEASALAVSYALVTCLALRSLDGRSVLAALRRTATEAAAIGLLIGASAPFAFLLALDRVSDGMAGLVTALGGGPYAVMLLANLVLLVAGLFLDIGAAILLLAPLLLPVAIAAGLDPIQFGVILVVNLMIHGLTPPLGILVYVVSGIMRVPAGAVFRAVLPLLCVLLAALALLSLMAAAWPSLAPSLKALF</sequence>
<evidence type="ECO:0000259" key="11">
    <source>
        <dbReference type="Pfam" id="PF06808"/>
    </source>
</evidence>
<evidence type="ECO:0000256" key="2">
    <source>
        <dbReference type="ARBA" id="ARBA00022448"/>
    </source>
</evidence>
<dbReference type="Pfam" id="PF04290">
    <property type="entry name" value="DctQ"/>
    <property type="match status" value="1"/>
</dbReference>
<feature type="transmembrane region" description="Helical" evidence="9">
    <location>
        <begin position="432"/>
        <end position="450"/>
    </location>
</feature>
<gene>
    <name evidence="12" type="ORF">AE618_24895</name>
</gene>
<feature type="transmembrane region" description="Helical" evidence="9">
    <location>
        <begin position="289"/>
        <end position="310"/>
    </location>
</feature>
<dbReference type="EMBL" id="LGSZ01000078">
    <property type="protein sequence ID" value="KPH75591.1"/>
    <property type="molecule type" value="Genomic_DNA"/>
</dbReference>
<keyword evidence="2 8" id="KW-0813">Transport</keyword>
<evidence type="ECO:0000313" key="12">
    <source>
        <dbReference type="EMBL" id="KPH75591.1"/>
    </source>
</evidence>
<comment type="subcellular location">
    <subcellularLocation>
        <location evidence="1 8">Cell inner membrane</location>
        <topology evidence="1 8">Multi-pass membrane protein</topology>
    </subcellularLocation>
</comment>
<feature type="transmembrane region" description="Helical" evidence="9">
    <location>
        <begin position="462"/>
        <end position="485"/>
    </location>
</feature>
<feature type="transmembrane region" description="Helical" evidence="9">
    <location>
        <begin position="30"/>
        <end position="51"/>
    </location>
</feature>
<dbReference type="RefSeq" id="WP_054211738.1">
    <property type="nucleotide sequence ID" value="NZ_LGSZ01000078.1"/>
</dbReference>
<feature type="transmembrane region" description="Helical" evidence="9">
    <location>
        <begin position="491"/>
        <end position="516"/>
    </location>
</feature>
<keyword evidence="4 8" id="KW-0997">Cell inner membrane</keyword>
<evidence type="ECO:0000259" key="10">
    <source>
        <dbReference type="Pfam" id="PF04290"/>
    </source>
</evidence>
<evidence type="ECO:0000256" key="3">
    <source>
        <dbReference type="ARBA" id="ARBA00022475"/>
    </source>
</evidence>
<feature type="transmembrane region" description="Helical" evidence="9">
    <location>
        <begin position="523"/>
        <end position="543"/>
    </location>
</feature>
<dbReference type="Proteomes" id="UP000037822">
    <property type="component" value="Unassembled WGS sequence"/>
</dbReference>
<feature type="transmembrane region" description="Helical" evidence="9">
    <location>
        <begin position="167"/>
        <end position="184"/>
    </location>
</feature>
<dbReference type="Pfam" id="PF06808">
    <property type="entry name" value="DctM"/>
    <property type="match status" value="1"/>
</dbReference>
<dbReference type="InterPro" id="IPR010656">
    <property type="entry name" value="DctM"/>
</dbReference>
<feature type="transmembrane region" description="Helical" evidence="9">
    <location>
        <begin position="196"/>
        <end position="227"/>
    </location>
</feature>
<evidence type="ECO:0000256" key="7">
    <source>
        <dbReference type="ARBA" id="ARBA00023136"/>
    </source>
</evidence>
<feature type="transmembrane region" description="Helical" evidence="9">
    <location>
        <begin position="104"/>
        <end position="128"/>
    </location>
</feature>
<feature type="transmembrane region" description="Helical" evidence="9">
    <location>
        <begin position="549"/>
        <end position="571"/>
    </location>
</feature>
<feature type="transmembrane region" description="Helical" evidence="9">
    <location>
        <begin position="140"/>
        <end position="161"/>
    </location>
</feature>
<feature type="transmembrane region" description="Helical" evidence="9">
    <location>
        <begin position="347"/>
        <end position="380"/>
    </location>
</feature>
<feature type="domain" description="TRAP C4-dicarboxylate transport system permease DctM subunit" evidence="11">
    <location>
        <begin position="202"/>
        <end position="604"/>
    </location>
</feature>
<evidence type="ECO:0000313" key="13">
    <source>
        <dbReference type="Proteomes" id="UP000037822"/>
    </source>
</evidence>
<evidence type="ECO:0000256" key="8">
    <source>
        <dbReference type="RuleBase" id="RU369079"/>
    </source>
</evidence>
<name>A0A0N0M831_9HYPH</name>
<organism evidence="12 13">
    <name type="scientific">Bosea vaviloviae</name>
    <dbReference type="NCBI Taxonomy" id="1526658"/>
    <lineage>
        <taxon>Bacteria</taxon>
        <taxon>Pseudomonadati</taxon>
        <taxon>Pseudomonadota</taxon>
        <taxon>Alphaproteobacteria</taxon>
        <taxon>Hyphomicrobiales</taxon>
        <taxon>Boseaceae</taxon>
        <taxon>Bosea</taxon>
    </lineage>
</organism>
<feature type="domain" description="Tripartite ATP-independent periplasmic transporters DctQ component" evidence="10">
    <location>
        <begin position="38"/>
        <end position="160"/>
    </location>
</feature>
<dbReference type="PATRIC" id="fig|1526658.3.peg.1006"/>
<accession>A0A0N0M831</accession>
<protein>
    <submittedName>
        <fullName evidence="12">ABC transporter permease</fullName>
    </submittedName>
</protein>
<evidence type="ECO:0000256" key="9">
    <source>
        <dbReference type="SAM" id="Phobius"/>
    </source>
</evidence>
<dbReference type="InterPro" id="IPR004681">
    <property type="entry name" value="TRAP_DctM"/>
</dbReference>
<evidence type="ECO:0000256" key="1">
    <source>
        <dbReference type="ARBA" id="ARBA00004429"/>
    </source>
</evidence>
<dbReference type="GO" id="GO:0005886">
    <property type="term" value="C:plasma membrane"/>
    <property type="evidence" value="ECO:0007669"/>
    <property type="project" value="UniProtKB-SubCell"/>
</dbReference>
<reference evidence="12 13" key="1">
    <citation type="submission" date="2015-07" db="EMBL/GenBank/DDBJ databases">
        <title>Whole genome sequencing of Bosea vaviloviae isolated from cave pool.</title>
        <authorList>
            <person name="Tan N.E.H."/>
            <person name="Lee Y.P."/>
            <person name="Gan H.M."/>
            <person name="Barton H."/>
            <person name="Savka M.A."/>
        </authorList>
    </citation>
    <scope>NUCLEOTIDE SEQUENCE [LARGE SCALE GENOMIC DNA]</scope>
    <source>
        <strain evidence="12 13">SD260</strain>
    </source>
</reference>
<keyword evidence="6 9" id="KW-1133">Transmembrane helix</keyword>
<feature type="transmembrane region" description="Helical" evidence="9">
    <location>
        <begin position="583"/>
        <end position="608"/>
    </location>
</feature>
<dbReference type="PANTHER" id="PTHR33362:SF2">
    <property type="entry name" value="TRAP TRANSPORTER LARGE PERMEASE PROTEIN"/>
    <property type="match status" value="1"/>
</dbReference>
<comment type="caution">
    <text evidence="12">The sequence shown here is derived from an EMBL/GenBank/DDBJ whole genome shotgun (WGS) entry which is preliminary data.</text>
</comment>
<feature type="transmembrane region" description="Helical" evidence="9">
    <location>
        <begin position="63"/>
        <end position="84"/>
    </location>
</feature>
<keyword evidence="7 9" id="KW-0472">Membrane</keyword>
<dbReference type="PANTHER" id="PTHR33362">
    <property type="entry name" value="SIALIC ACID TRAP TRANSPORTER PERMEASE PROTEIN SIAT-RELATED"/>
    <property type="match status" value="1"/>
</dbReference>
<dbReference type="InterPro" id="IPR055348">
    <property type="entry name" value="DctQ"/>
</dbReference>
<dbReference type="GO" id="GO:0022857">
    <property type="term" value="F:transmembrane transporter activity"/>
    <property type="evidence" value="ECO:0007669"/>
    <property type="project" value="UniProtKB-UniRule"/>
</dbReference>
<keyword evidence="13" id="KW-1185">Reference proteome</keyword>
<evidence type="ECO:0000256" key="5">
    <source>
        <dbReference type="ARBA" id="ARBA00022692"/>
    </source>
</evidence>
<feature type="transmembrane region" description="Helical" evidence="9">
    <location>
        <begin position="247"/>
        <end position="268"/>
    </location>
</feature>
<dbReference type="AlphaFoldDB" id="A0A0N0M831"/>
<dbReference type="NCBIfam" id="TIGR00786">
    <property type="entry name" value="dctM"/>
    <property type="match status" value="1"/>
</dbReference>
<keyword evidence="3" id="KW-1003">Cell membrane</keyword>
<comment type="function">
    <text evidence="8">Part of the tripartite ATP-independent periplasmic (TRAP) transport system.</text>
</comment>
<dbReference type="OrthoDB" id="7374726at2"/>
<proteinExistence type="predicted"/>
<feature type="transmembrane region" description="Helical" evidence="9">
    <location>
        <begin position="401"/>
        <end position="426"/>
    </location>
</feature>